<dbReference type="InterPro" id="IPR001563">
    <property type="entry name" value="Peptidase_S10"/>
</dbReference>
<evidence type="ECO:0000256" key="2">
    <source>
        <dbReference type="ARBA" id="ARBA00022645"/>
    </source>
</evidence>
<dbReference type="GO" id="GO:0004185">
    <property type="term" value="F:serine-type carboxypeptidase activity"/>
    <property type="evidence" value="ECO:0007669"/>
    <property type="project" value="UniProtKB-UniRule"/>
</dbReference>
<feature type="transmembrane region" description="Helical" evidence="6">
    <location>
        <begin position="542"/>
        <end position="562"/>
    </location>
</feature>
<evidence type="ECO:0000313" key="8">
    <source>
        <dbReference type="Proteomes" id="UP000035682"/>
    </source>
</evidence>
<dbReference type="GO" id="GO:0006508">
    <property type="term" value="P:proteolysis"/>
    <property type="evidence" value="ECO:0007669"/>
    <property type="project" value="UniProtKB-KW"/>
</dbReference>
<dbReference type="Pfam" id="PF00450">
    <property type="entry name" value="Peptidase_S10"/>
    <property type="match status" value="1"/>
</dbReference>
<feature type="chain" id="PRO_5015017749" description="Carboxypeptidase" evidence="5">
    <location>
        <begin position="19"/>
        <end position="565"/>
    </location>
</feature>
<keyword evidence="6" id="KW-0812">Transmembrane</keyword>
<keyword evidence="6" id="KW-0472">Membrane</keyword>
<name>A0A090MPP6_STRRB</name>
<dbReference type="GeneID" id="36384908"/>
<reference evidence="7" key="2">
    <citation type="submission" date="2014-09" db="EMBL/GenBank/DDBJ databases">
        <authorList>
            <person name="Aslett A.Martin."/>
        </authorList>
    </citation>
    <scope>NUCLEOTIDE SEQUENCE</scope>
    <source>
        <strain evidence="7">ED321 Heterogonic</strain>
    </source>
</reference>
<reference evidence="8" key="1">
    <citation type="submission" date="2014-09" db="EMBL/GenBank/DDBJ databases">
        <authorList>
            <person name="Martin A.A."/>
        </authorList>
    </citation>
    <scope>NUCLEOTIDE SEQUENCE</scope>
    <source>
        <strain evidence="8">ED321</strain>
    </source>
</reference>
<dbReference type="PANTHER" id="PTHR11802">
    <property type="entry name" value="SERINE PROTEASE FAMILY S10 SERINE CARBOXYPEPTIDASE"/>
    <property type="match status" value="1"/>
</dbReference>
<dbReference type="InterPro" id="IPR018202">
    <property type="entry name" value="Ser_caboxypep_ser_AS"/>
</dbReference>
<dbReference type="OMA" id="WYYRQQV"/>
<organism evidence="7">
    <name type="scientific">Strongyloides ratti</name>
    <name type="common">Parasitic roundworm</name>
    <dbReference type="NCBI Taxonomy" id="34506"/>
    <lineage>
        <taxon>Eukaryota</taxon>
        <taxon>Metazoa</taxon>
        <taxon>Ecdysozoa</taxon>
        <taxon>Nematoda</taxon>
        <taxon>Chromadorea</taxon>
        <taxon>Rhabditida</taxon>
        <taxon>Tylenchina</taxon>
        <taxon>Panagrolaimomorpha</taxon>
        <taxon>Strongyloidoidea</taxon>
        <taxon>Strongyloididae</taxon>
        <taxon>Strongyloides</taxon>
    </lineage>
</organism>
<dbReference type="WBParaSite" id="SRAE_X000183700.1">
    <property type="protein sequence ID" value="SRAE_X000183700.1"/>
    <property type="gene ID" value="WBGene00267414"/>
</dbReference>
<evidence type="ECO:0000313" key="10">
    <source>
        <dbReference type="WormBase" id="SRAE_X000183700"/>
    </source>
</evidence>
<keyword evidence="4 5" id="KW-0378">Hydrolase</keyword>
<evidence type="ECO:0000313" key="7">
    <source>
        <dbReference type="EMBL" id="CEF60097.1"/>
    </source>
</evidence>
<dbReference type="PROSITE" id="PS00131">
    <property type="entry name" value="CARBOXYPEPT_SER_SER"/>
    <property type="match status" value="1"/>
</dbReference>
<dbReference type="OrthoDB" id="443318at2759"/>
<sequence>MLLHKILFIFFVFKISNGIKEDDLVNPVPGLIFKSNFKTYSGYLNGNKDGTWKMHYMLTTSKSKPDTDPVLLWLNGGPGCSSFSGGFEELGPYYINSDNKTLFENVYSWNEKANVLYLESPIGTGFSYSTKNISFDDANDDQTLQQNLMALDDFFSRVQPQYKNRTFFISGESYAGIYLPMLGDALIKAINNNSFPNPNFGGIAIGNGYMDIPKLQNSLVLWSEYHGRFSIDEWNSIKKECCNNLDVDKCNFYAHFNSTTQLDFYPANTPCGKLLAPIMNAPSLFNIDPYNYYQECYNGALITYFDGRPSVKISKRTLDKYAPKNINAQTIVNPNYPFTNNSALLINKDSTDVLFGYPCWQETFVAGYFNDPQVQAAYHIDPIWAKSGKVFSDCNNDLYAKYKVTYTNMQEQFNNMIKNNKNPNFRILVYNGDIDTVCNYLGDSWFIDEIGVNNNFKKSNRTRWYFRQEVGGFVQTYTNTNMKIHVLTVRGAGHMVPMDRQGPSLQMITNFMNDIDFSDDKLININPKPAPLIQTDSTNNRFYFSNQSLFFVILFFAFGKLLNFN</sequence>
<evidence type="ECO:0000256" key="6">
    <source>
        <dbReference type="SAM" id="Phobius"/>
    </source>
</evidence>
<dbReference type="EC" id="3.4.16.-" evidence="5"/>
<dbReference type="Proteomes" id="UP000035682">
    <property type="component" value="Unplaced"/>
</dbReference>
<gene>
    <name evidence="7 9 10" type="ORF">SRAE_X000183700</name>
</gene>
<evidence type="ECO:0000256" key="1">
    <source>
        <dbReference type="ARBA" id="ARBA00009431"/>
    </source>
</evidence>
<dbReference type="WormBase" id="SRAE_X000183700">
    <property type="protein sequence ID" value="SRP07971"/>
    <property type="gene ID" value="WBGene00267414"/>
</dbReference>
<evidence type="ECO:0000313" key="9">
    <source>
        <dbReference type="WBParaSite" id="SRAE_X000183700.1"/>
    </source>
</evidence>
<dbReference type="PANTHER" id="PTHR11802:SF70">
    <property type="entry name" value="SERINE CARBOXYPEPTIDASE CTSA-3.1"/>
    <property type="match status" value="1"/>
</dbReference>
<protein>
    <recommendedName>
        <fullName evidence="5">Carboxypeptidase</fullName>
        <ecNumber evidence="5">3.4.16.-</ecNumber>
    </recommendedName>
</protein>
<keyword evidence="5" id="KW-0732">Signal</keyword>
<dbReference type="GO" id="GO:0031647">
    <property type="term" value="P:regulation of protein stability"/>
    <property type="evidence" value="ECO:0007669"/>
    <property type="project" value="UniProtKB-ARBA"/>
</dbReference>
<dbReference type="FunFam" id="3.40.50.1820:FF:000335">
    <property type="entry name" value="Carboxypeptidase"/>
    <property type="match status" value="1"/>
</dbReference>
<keyword evidence="3 5" id="KW-0645">Protease</keyword>
<keyword evidence="8" id="KW-1185">Reference proteome</keyword>
<dbReference type="GO" id="GO:1904715">
    <property type="term" value="P:negative regulation of chaperone-mediated autophagy"/>
    <property type="evidence" value="ECO:0007669"/>
    <property type="project" value="UniProtKB-ARBA"/>
</dbReference>
<dbReference type="RefSeq" id="XP_024499307.1">
    <property type="nucleotide sequence ID" value="XM_024653474.1"/>
</dbReference>
<keyword evidence="2 5" id="KW-0121">Carboxypeptidase</keyword>
<dbReference type="MEROPS" id="S10.A65"/>
<dbReference type="CTD" id="36384908"/>
<evidence type="ECO:0000256" key="4">
    <source>
        <dbReference type="ARBA" id="ARBA00022801"/>
    </source>
</evidence>
<dbReference type="Gene3D" id="3.40.50.1820">
    <property type="entry name" value="alpha/beta hydrolase"/>
    <property type="match status" value="2"/>
</dbReference>
<dbReference type="PRINTS" id="PR00724">
    <property type="entry name" value="CRBOXYPTASEC"/>
</dbReference>
<evidence type="ECO:0000256" key="3">
    <source>
        <dbReference type="ARBA" id="ARBA00022670"/>
    </source>
</evidence>
<evidence type="ECO:0000256" key="5">
    <source>
        <dbReference type="RuleBase" id="RU361156"/>
    </source>
</evidence>
<accession>A0A090MPP6</accession>
<reference evidence="9" key="3">
    <citation type="submission" date="2020-12" db="UniProtKB">
        <authorList>
            <consortium name="WormBaseParasite"/>
        </authorList>
    </citation>
    <scope>IDENTIFICATION</scope>
</reference>
<dbReference type="AlphaFoldDB" id="A0A090MPP6"/>
<comment type="similarity">
    <text evidence="1 5">Belongs to the peptidase S10 family.</text>
</comment>
<dbReference type="EMBL" id="LN609397">
    <property type="protein sequence ID" value="CEF60097.1"/>
    <property type="molecule type" value="Genomic_DNA"/>
</dbReference>
<dbReference type="InterPro" id="IPR029058">
    <property type="entry name" value="AB_hydrolase_fold"/>
</dbReference>
<feature type="signal peptide" evidence="5">
    <location>
        <begin position="1"/>
        <end position="18"/>
    </location>
</feature>
<keyword evidence="6" id="KW-1133">Transmembrane helix</keyword>
<dbReference type="SUPFAM" id="SSF53474">
    <property type="entry name" value="alpha/beta-Hydrolases"/>
    <property type="match status" value="1"/>
</dbReference>
<proteinExistence type="inferred from homology"/>